<protein>
    <submittedName>
        <fullName evidence="3">UmuC domain-containing protein</fullName>
    </submittedName>
</protein>
<dbReference type="Proteomes" id="UP000095287">
    <property type="component" value="Unplaced"/>
</dbReference>
<dbReference type="AlphaFoldDB" id="A0A1I7Y5C7"/>
<keyword evidence="1" id="KW-0812">Transmembrane</keyword>
<name>A0A1I7Y5C7_9BILA</name>
<feature type="transmembrane region" description="Helical" evidence="1">
    <location>
        <begin position="38"/>
        <end position="57"/>
    </location>
</feature>
<proteinExistence type="predicted"/>
<evidence type="ECO:0000313" key="3">
    <source>
        <dbReference type="WBParaSite" id="L893_g12777.t1"/>
    </source>
</evidence>
<keyword evidence="1" id="KW-0472">Membrane</keyword>
<evidence type="ECO:0000256" key="1">
    <source>
        <dbReference type="SAM" id="Phobius"/>
    </source>
</evidence>
<keyword evidence="1" id="KW-1133">Transmembrane helix</keyword>
<sequence>MAVSASTYENADISHRFFCWLLPLLGCSATQDKDKMRAVVFCLLCASLIATVVPRRVARSRKVVRFDVGIDCLYASVTPEQFMGCFRPTNPNAPLTQATIKNRLTEILDPVFMATVLEPMSSNREQNLFFNATKEENTRRKKT</sequence>
<dbReference type="WBParaSite" id="L893_g12777.t1">
    <property type="protein sequence ID" value="L893_g12777.t1"/>
    <property type="gene ID" value="L893_g12777"/>
</dbReference>
<accession>A0A1I7Y5C7</accession>
<organism evidence="2 3">
    <name type="scientific">Steinernema glaseri</name>
    <dbReference type="NCBI Taxonomy" id="37863"/>
    <lineage>
        <taxon>Eukaryota</taxon>
        <taxon>Metazoa</taxon>
        <taxon>Ecdysozoa</taxon>
        <taxon>Nematoda</taxon>
        <taxon>Chromadorea</taxon>
        <taxon>Rhabditida</taxon>
        <taxon>Tylenchina</taxon>
        <taxon>Panagrolaimomorpha</taxon>
        <taxon>Strongyloidoidea</taxon>
        <taxon>Steinernematidae</taxon>
        <taxon>Steinernema</taxon>
    </lineage>
</organism>
<reference evidence="3" key="1">
    <citation type="submission" date="2016-11" db="UniProtKB">
        <authorList>
            <consortium name="WormBaseParasite"/>
        </authorList>
    </citation>
    <scope>IDENTIFICATION</scope>
</reference>
<evidence type="ECO:0000313" key="2">
    <source>
        <dbReference type="Proteomes" id="UP000095287"/>
    </source>
</evidence>
<keyword evidence="2" id="KW-1185">Reference proteome</keyword>